<proteinExistence type="predicted"/>
<comment type="caution">
    <text evidence="1">The sequence shown here is derived from an EMBL/GenBank/DDBJ whole genome shotgun (WGS) entry which is preliminary data.</text>
</comment>
<gene>
    <name evidence="1" type="ORF">FEM03_13150</name>
</gene>
<name>A0A5R8KCW0_9BACT</name>
<dbReference type="Proteomes" id="UP000306196">
    <property type="component" value="Unassembled WGS sequence"/>
</dbReference>
<sequence length="203" mass="23071">MLHRETLPPSTLDLLILLCAHPALQNFTLAGGTSLALRFGHRLSVDLDFFNVEPFDHDSLAHSLQKDFTWDERRRLTTGITAFISDVKVDFVKYPYPKLHPDDITENVRLMSLPDVSAMKLSAITNRGAKKDFYDLHHLIAKLGLSTIIANYQAKYIHTDPLMLLRSLTYFADAEDDEDPVSLVDLTWDTVKKDISKAVKKFL</sequence>
<evidence type="ECO:0000313" key="1">
    <source>
        <dbReference type="EMBL" id="TLD70138.1"/>
    </source>
</evidence>
<reference evidence="1 2" key="1">
    <citation type="submission" date="2019-05" db="EMBL/GenBank/DDBJ databases">
        <title>Verrucobacter flavum gen. nov., sp. nov. a new member of the family Verrucomicrobiaceae.</title>
        <authorList>
            <person name="Szuroczki S."/>
            <person name="Abbaszade G."/>
            <person name="Szabo A."/>
            <person name="Felfoldi T."/>
            <person name="Schumann P."/>
            <person name="Boka K."/>
            <person name="Keki Z."/>
            <person name="Toumi M."/>
            <person name="Toth E."/>
        </authorList>
    </citation>
    <scope>NUCLEOTIDE SEQUENCE [LARGE SCALE GENOMIC DNA]</scope>
    <source>
        <strain evidence="1 2">MG-N-17</strain>
    </source>
</reference>
<accession>A0A5R8KCW0</accession>
<keyword evidence="2" id="KW-1185">Reference proteome</keyword>
<dbReference type="GO" id="GO:0016740">
    <property type="term" value="F:transferase activity"/>
    <property type="evidence" value="ECO:0007669"/>
    <property type="project" value="UniProtKB-KW"/>
</dbReference>
<evidence type="ECO:0000313" key="2">
    <source>
        <dbReference type="Proteomes" id="UP000306196"/>
    </source>
</evidence>
<dbReference type="OrthoDB" id="195555at2"/>
<organism evidence="1 2">
    <name type="scientific">Phragmitibacter flavus</name>
    <dbReference type="NCBI Taxonomy" id="2576071"/>
    <lineage>
        <taxon>Bacteria</taxon>
        <taxon>Pseudomonadati</taxon>
        <taxon>Verrucomicrobiota</taxon>
        <taxon>Verrucomicrobiia</taxon>
        <taxon>Verrucomicrobiales</taxon>
        <taxon>Verrucomicrobiaceae</taxon>
        <taxon>Phragmitibacter</taxon>
    </lineage>
</organism>
<keyword evidence="1" id="KW-0808">Transferase</keyword>
<dbReference type="AlphaFoldDB" id="A0A5R8KCW0"/>
<protein>
    <submittedName>
        <fullName evidence="1">Nucleotidyl transferase AbiEii/AbiGii toxin family protein</fullName>
    </submittedName>
</protein>
<dbReference type="InterPro" id="IPR014942">
    <property type="entry name" value="AbiEii"/>
</dbReference>
<dbReference type="EMBL" id="VAUV01000009">
    <property type="protein sequence ID" value="TLD70138.1"/>
    <property type="molecule type" value="Genomic_DNA"/>
</dbReference>
<dbReference type="Pfam" id="PF08843">
    <property type="entry name" value="AbiEii"/>
    <property type="match status" value="1"/>
</dbReference>